<feature type="compositionally biased region" description="Low complexity" evidence="2">
    <location>
        <begin position="30"/>
        <end position="40"/>
    </location>
</feature>
<evidence type="ECO:0000313" key="4">
    <source>
        <dbReference type="Proteomes" id="UP000308133"/>
    </source>
</evidence>
<feature type="compositionally biased region" description="Basic residues" evidence="2">
    <location>
        <begin position="321"/>
        <end position="334"/>
    </location>
</feature>
<feature type="region of interest" description="Disordered" evidence="2">
    <location>
        <begin position="881"/>
        <end position="974"/>
    </location>
</feature>
<reference evidence="3 4" key="1">
    <citation type="submission" date="2018-02" db="EMBL/GenBank/DDBJ databases">
        <title>Draft genome sequences of Elsinoe sp., causing black scab on jojoba.</title>
        <authorList>
            <person name="Stodart B."/>
            <person name="Jeffress S."/>
            <person name="Ash G."/>
            <person name="Arun Chinnappa K."/>
        </authorList>
    </citation>
    <scope>NUCLEOTIDE SEQUENCE [LARGE SCALE GENOMIC DNA]</scope>
    <source>
        <strain evidence="3 4">Hillstone_2</strain>
    </source>
</reference>
<gene>
    <name evidence="3" type="ORF">C1H76_2549</name>
</gene>
<evidence type="ECO:0000256" key="2">
    <source>
        <dbReference type="SAM" id="MobiDB-lite"/>
    </source>
</evidence>
<dbReference type="AlphaFoldDB" id="A0A4U7B913"/>
<feature type="region of interest" description="Disordered" evidence="2">
    <location>
        <begin position="603"/>
        <end position="625"/>
    </location>
</feature>
<dbReference type="EMBL" id="PTQR01000030">
    <property type="protein sequence ID" value="TKX25316.1"/>
    <property type="molecule type" value="Genomic_DNA"/>
</dbReference>
<feature type="compositionally biased region" description="Basic and acidic residues" evidence="2">
    <location>
        <begin position="358"/>
        <end position="376"/>
    </location>
</feature>
<organism evidence="3 4">
    <name type="scientific">Elsinoe australis</name>
    <dbReference type="NCBI Taxonomy" id="40998"/>
    <lineage>
        <taxon>Eukaryota</taxon>
        <taxon>Fungi</taxon>
        <taxon>Dikarya</taxon>
        <taxon>Ascomycota</taxon>
        <taxon>Pezizomycotina</taxon>
        <taxon>Dothideomycetes</taxon>
        <taxon>Dothideomycetidae</taxon>
        <taxon>Myriangiales</taxon>
        <taxon>Elsinoaceae</taxon>
        <taxon>Elsinoe</taxon>
    </lineage>
</organism>
<feature type="region of interest" description="Disordered" evidence="2">
    <location>
        <begin position="282"/>
        <end position="395"/>
    </location>
</feature>
<accession>A0A4U7B913</accession>
<feature type="compositionally biased region" description="Polar residues" evidence="2">
    <location>
        <begin position="953"/>
        <end position="963"/>
    </location>
</feature>
<feature type="compositionally biased region" description="Basic and acidic residues" evidence="2">
    <location>
        <begin position="603"/>
        <end position="616"/>
    </location>
</feature>
<evidence type="ECO:0000256" key="1">
    <source>
        <dbReference type="SAM" id="Coils"/>
    </source>
</evidence>
<feature type="coiled-coil region" evidence="1">
    <location>
        <begin position="83"/>
        <end position="189"/>
    </location>
</feature>
<keyword evidence="1" id="KW-0175">Coiled coil</keyword>
<evidence type="ECO:0000313" key="3">
    <source>
        <dbReference type="EMBL" id="TKX25316.1"/>
    </source>
</evidence>
<comment type="caution">
    <text evidence="3">The sequence shown here is derived from an EMBL/GenBank/DDBJ whole genome shotgun (WGS) entry which is preliminary data.</text>
</comment>
<sequence>MDAYQRSASSEVTFDNVVYTTVVFEDSSNNAAHQQQASNAGDFGGQHASPHQRDLACGLSDETQRSIRASLEKKYQAKFARYKRMLEGRFARAQRKRTELEDELRATAERCSELYALNEQRWDELKVQNAQHERDMRDAKRRHDYSLREVNRQHQDDLRETTRHYERELREKDAEIQAKRAQIRRLMRLDTPETITTTHLRLHDPSNLHNSSLSYYPPKNNPTLAIKQLQRVDDHSLHYILLLTEHKHASVQHFTLTIPHPPSSYNSHLHLISNRSYDFLHPDNKSTNLPTMADMQVQSPDSDSGLSSAPSTTEIVSRQTRNTKKPSIKIRAQSKKTVAIDPPDTQSKTTSTKRKAVALKDSDPPHKKQAKVDKTSTTHQSLSSSTSISSTSEGCDFDMSKLQEKMMSHSEDTTVSPHAIQKSKKQLASEMVWTILSLTHEWPNVPHEFQSRVQSAAKVMERLIDRGTIDDVFKGENEGMFFEMVILVGRSTLNLLERRATRSEWGQHNITQFYNGFYLGALADDSDKAAAGMKVRRFIINCSNEAVEEAYGNMVEQFTRSLHDPIGVYLHELKATGQQSHISDEVKTRLDEAWNHITEVEKQSRKQKEAHAKSLESAKASHQRTLETAKANYSKKVTEFKAKYQGDMENLKAENEEFRTVNEELRHNIKAEQKLRDKADLEHDIALDRERQKHRDELSNRERQWSKELAECEHKADEQVEEANGYLERAEVEVERLKSKCIHNQILLDNMREERDDQAKKSAGTSLFFAARQNEIEKRTQKLVNWEARLAEQQRHIDSVQSAVVYGHQQDDTRSTSNVSERLTNRIGGSEEGEIGGTNKSQETYMKEHPRGLNGEGTQEVSSNATDEATELFARGYQQFAQQQAGDTDMADDADTTFGAPVSAQSSDRDSASNIPDPAAAPAMMSATAVANHSHIGNAAPSDPATRPIPSAPTHSVPPNTNFDGADYEDETMG</sequence>
<name>A0A4U7B913_9PEZI</name>
<feature type="region of interest" description="Disordered" evidence="2">
    <location>
        <begin position="30"/>
        <end position="55"/>
    </location>
</feature>
<protein>
    <submittedName>
        <fullName evidence="3">Uncharacterized protein</fullName>
    </submittedName>
</protein>
<feature type="compositionally biased region" description="Low complexity" evidence="2">
    <location>
        <begin position="918"/>
        <end position="931"/>
    </location>
</feature>
<feature type="compositionally biased region" description="Low complexity" evidence="2">
    <location>
        <begin position="377"/>
        <end position="392"/>
    </location>
</feature>
<dbReference type="Proteomes" id="UP000308133">
    <property type="component" value="Unassembled WGS sequence"/>
</dbReference>
<feature type="compositionally biased region" description="Polar residues" evidence="2">
    <location>
        <begin position="285"/>
        <end position="320"/>
    </location>
</feature>
<proteinExistence type="predicted"/>
<feature type="coiled-coil region" evidence="1">
    <location>
        <begin position="776"/>
        <end position="803"/>
    </location>
</feature>